<dbReference type="EMBL" id="KY290955">
    <property type="protein sequence ID" value="APU01643.1"/>
    <property type="molecule type" value="Genomic_DNA"/>
</dbReference>
<organism evidence="1 2">
    <name type="scientific">Aeromonas phage 65.2</name>
    <dbReference type="NCBI Taxonomy" id="1932896"/>
    <lineage>
        <taxon>Viruses</taxon>
        <taxon>Duplodnaviria</taxon>
        <taxon>Heunggongvirae</taxon>
        <taxon>Uroviricota</taxon>
        <taxon>Caudoviricetes</taxon>
        <taxon>Pantevenvirales</taxon>
        <taxon>Straboviridae</taxon>
        <taxon>Emmerichvirinae</taxon>
        <taxon>Ishigurovirus</taxon>
        <taxon>Ishigurovirus osborne</taxon>
    </lineage>
</organism>
<sequence length="78" mass="8905">MENKKYESPENILIGLDRVHTLSIMMGDLLGSVDGEDISYVHVALKPHAHLLLRAQESLAELYQLLGNDLYHSEEDWE</sequence>
<evidence type="ECO:0000313" key="2">
    <source>
        <dbReference type="Proteomes" id="UP000225215"/>
    </source>
</evidence>
<accession>A0A219YD58</accession>
<name>A0A219YD58_9CAUD</name>
<reference evidence="1 2" key="1">
    <citation type="journal article" date="2017" name="Sci. Rep.">
        <title>Characterization and diversity of phages infecting Aeromonas salmonicida subsp. salmonicida.</title>
        <authorList>
            <person name="Vincent A.T."/>
            <person name="Paquet V.E."/>
            <person name="Bernatchez A."/>
            <person name="Tremblay D.M."/>
            <person name="Moineau S."/>
            <person name="Charette S.J."/>
        </authorList>
    </citation>
    <scope>NUCLEOTIDE SEQUENCE [LARGE SCALE GENOMIC DNA]</scope>
</reference>
<evidence type="ECO:0000313" key="1">
    <source>
        <dbReference type="EMBL" id="APU01643.1"/>
    </source>
</evidence>
<protein>
    <submittedName>
        <fullName evidence="1">Uncharacterized protein</fullName>
    </submittedName>
</protein>
<proteinExistence type="predicted"/>
<dbReference type="Proteomes" id="UP000225215">
    <property type="component" value="Segment"/>
</dbReference>